<protein>
    <recommendedName>
        <fullName evidence="1">TniQ domain-containing protein</fullName>
    </recommendedName>
</protein>
<proteinExistence type="predicted"/>
<feature type="domain" description="TniQ" evidence="1">
    <location>
        <begin position="26"/>
        <end position="156"/>
    </location>
</feature>
<comment type="caution">
    <text evidence="2">The sequence shown here is derived from an EMBL/GenBank/DDBJ whole genome shotgun (WGS) entry which is preliminary data.</text>
</comment>
<evidence type="ECO:0000259" key="1">
    <source>
        <dbReference type="Pfam" id="PF06527"/>
    </source>
</evidence>
<keyword evidence="3" id="KW-1185">Reference proteome</keyword>
<gene>
    <name evidence="2" type="ORF">AGR2A_pa40046</name>
</gene>
<accession>A0A9W5F7N1</accession>
<dbReference type="EMBL" id="FBVY01000042">
    <property type="protein sequence ID" value="CUX02025.1"/>
    <property type="molecule type" value="Genomic_DNA"/>
</dbReference>
<dbReference type="AlphaFoldDB" id="A0A9W5F7N1"/>
<evidence type="ECO:0000313" key="2">
    <source>
        <dbReference type="EMBL" id="CUX02025.1"/>
    </source>
</evidence>
<organism evidence="2 3">
    <name type="scientific">Agrobacterium genomosp. 2 str. CFBP 5494</name>
    <dbReference type="NCBI Taxonomy" id="1183436"/>
    <lineage>
        <taxon>Bacteria</taxon>
        <taxon>Pseudomonadati</taxon>
        <taxon>Pseudomonadota</taxon>
        <taxon>Alphaproteobacteria</taxon>
        <taxon>Hyphomicrobiales</taxon>
        <taxon>Rhizobiaceae</taxon>
        <taxon>Rhizobium/Agrobacterium group</taxon>
        <taxon>Agrobacterium</taxon>
        <taxon>Agrobacterium tumefaciens complex</taxon>
    </lineage>
</organism>
<dbReference type="InterPro" id="IPR009492">
    <property type="entry name" value="TniQ"/>
</dbReference>
<dbReference type="RefSeq" id="WP_072492764.1">
    <property type="nucleotide sequence ID" value="NZ_LT009720.1"/>
</dbReference>
<sequence length="341" mass="38414">MTAADRLTVTIRIRETYRDVVSDRWPIAVSPQFDELLSSWLHRLSYANGVAPRGFARVLGLGQGMWSAALDLSLPSDVANLLRSNTGVSTNKLTAMTLCRGLLKPLLLPLRSNGRRDGSTWLQFCPQCLAEDVHPYFRRRWRLASLITCTRHGSRLRDRCPSCRNRIAIFDQSELAPQHFCVRCGYDLRRASAIAISPVARQLDRCIDDISRLAAITGSPSSKILARRLLNIPGQTGIYSTKTLPSLSTAMRARCLERLTDHTNDWLIVDEDVSGAQWQRLILLSGGHGPLIEHLATGLDKRNRQHMRIIRRERTADLRALLEAYLRVAQGSRRLDQTDLS</sequence>
<evidence type="ECO:0000313" key="3">
    <source>
        <dbReference type="Proteomes" id="UP000191933"/>
    </source>
</evidence>
<reference evidence="2 3" key="1">
    <citation type="submission" date="2016-01" db="EMBL/GenBank/DDBJ databases">
        <authorList>
            <person name="Regsiter A."/>
            <person name="william w."/>
        </authorList>
    </citation>
    <scope>NUCLEOTIDE SEQUENCE [LARGE SCALE GENOMIC DNA]</scope>
    <source>
        <strain evidence="2 3">CFBP 5494</strain>
    </source>
</reference>
<name>A0A9W5F7N1_9HYPH</name>
<dbReference type="Proteomes" id="UP000191933">
    <property type="component" value="Unassembled WGS sequence"/>
</dbReference>
<dbReference type="Pfam" id="PF06527">
    <property type="entry name" value="TniQ"/>
    <property type="match status" value="1"/>
</dbReference>